<dbReference type="InterPro" id="IPR058532">
    <property type="entry name" value="YjbR/MT2646/Rv2570-like"/>
</dbReference>
<name>A0AB35Y601_9FIRM</name>
<dbReference type="RefSeq" id="WP_339395228.1">
    <property type="nucleotide sequence ID" value="NZ_JBBFGL010000004.1"/>
</dbReference>
<dbReference type="Gene3D" id="3.90.1150.30">
    <property type="match status" value="1"/>
</dbReference>
<dbReference type="PANTHER" id="PTHR35145">
    <property type="entry name" value="CYTOPLASMIC PROTEIN-RELATED"/>
    <property type="match status" value="1"/>
</dbReference>
<dbReference type="Proteomes" id="UP001373196">
    <property type="component" value="Unassembled WGS sequence"/>
</dbReference>
<protein>
    <submittedName>
        <fullName evidence="1">MmcQ/YjbR family DNA-binding protein</fullName>
    </submittedName>
</protein>
<sequence>MDRKKLEQLIFDTCSVEPDYPWMDTPESAVFRHPGNRKWFALVTTVSRSKLGLPGKQSVDIVNLKCDPLLIGSLRMEPGFYPAYHMNKDNWITAALDGSARDDTIRMLLEMSYAATVPKLRKKPRPSAACPCHDCVGCAARKK</sequence>
<keyword evidence="1" id="KW-0238">DNA-binding</keyword>
<gene>
    <name evidence="1" type="ORF">WF834_05875</name>
</gene>
<evidence type="ECO:0000313" key="2">
    <source>
        <dbReference type="Proteomes" id="UP001373196"/>
    </source>
</evidence>
<proteinExistence type="predicted"/>
<reference evidence="1" key="1">
    <citation type="submission" date="2024-03" db="EMBL/GenBank/DDBJ databases">
        <authorList>
            <person name="Plomp N."/>
            <person name="Harmsen H.J."/>
        </authorList>
    </citation>
    <scope>NUCLEOTIDE SEQUENCE</scope>
    <source>
        <strain evidence="1">HTF-128</strain>
    </source>
</reference>
<dbReference type="AlphaFoldDB" id="A0AB35Y601"/>
<dbReference type="InterPro" id="IPR007351">
    <property type="entry name" value="YjbR"/>
</dbReference>
<dbReference type="SUPFAM" id="SSF142906">
    <property type="entry name" value="YjbR-like"/>
    <property type="match status" value="1"/>
</dbReference>
<dbReference type="GO" id="GO:0003677">
    <property type="term" value="F:DNA binding"/>
    <property type="evidence" value="ECO:0007669"/>
    <property type="project" value="UniProtKB-KW"/>
</dbReference>
<comment type="caution">
    <text evidence="1">The sequence shown here is derived from an EMBL/GenBank/DDBJ whole genome shotgun (WGS) entry which is preliminary data.</text>
</comment>
<accession>A0AB35Y601</accession>
<organism evidence="1 2">
    <name type="scientific">Faecalibacterium wellingii</name>
    <dbReference type="NCBI Taxonomy" id="2929491"/>
    <lineage>
        <taxon>Bacteria</taxon>
        <taxon>Bacillati</taxon>
        <taxon>Bacillota</taxon>
        <taxon>Clostridia</taxon>
        <taxon>Eubacteriales</taxon>
        <taxon>Oscillospiraceae</taxon>
        <taxon>Faecalibacterium</taxon>
    </lineage>
</organism>
<dbReference type="InterPro" id="IPR038056">
    <property type="entry name" value="YjbR-like_sf"/>
</dbReference>
<evidence type="ECO:0000313" key="1">
    <source>
        <dbReference type="EMBL" id="MEJ5195711.1"/>
    </source>
</evidence>
<dbReference type="PANTHER" id="PTHR35145:SF1">
    <property type="entry name" value="CYTOPLASMIC PROTEIN"/>
    <property type="match status" value="1"/>
</dbReference>
<dbReference type="EMBL" id="JBBFGL010000004">
    <property type="protein sequence ID" value="MEJ5195711.1"/>
    <property type="molecule type" value="Genomic_DNA"/>
</dbReference>
<dbReference type="Pfam" id="PF04237">
    <property type="entry name" value="YjbR"/>
    <property type="match status" value="1"/>
</dbReference>